<evidence type="ECO:0000313" key="2">
    <source>
        <dbReference type="EMBL" id="KAF0931260.1"/>
    </source>
</evidence>
<dbReference type="EMBL" id="SPHZ02000001">
    <property type="protein sequence ID" value="KAF0931260.1"/>
    <property type="molecule type" value="Genomic_DNA"/>
</dbReference>
<proteinExistence type="predicted"/>
<gene>
    <name evidence="2" type="ORF">E2562_002608</name>
</gene>
<dbReference type="OrthoDB" id="10616006at2759"/>
<feature type="region of interest" description="Disordered" evidence="1">
    <location>
        <begin position="1"/>
        <end position="45"/>
    </location>
</feature>
<sequence length="186" mass="20933">MTQHAALWERTIPGPPVSHPVRERSRHQRHPTPNAPPPENKSEEPDKWAPVLWLHMSSGYKYPSRLTSEANYCRAVYPCDPYPPLVWLVGLSRGGPPRSGRLLHRAASPAEHRTASRLAGAERAEGDEGATRWWWWWYLRRSHWRLGAAWWRGGNAGGGVGVMGSGAKRHFFPLTSLQIGIVCFGC</sequence>
<protein>
    <submittedName>
        <fullName evidence="2">Uncharacterized protein</fullName>
    </submittedName>
</protein>
<dbReference type="Proteomes" id="UP000479710">
    <property type="component" value="Unassembled WGS sequence"/>
</dbReference>
<evidence type="ECO:0000313" key="3">
    <source>
        <dbReference type="Proteomes" id="UP000479710"/>
    </source>
</evidence>
<reference evidence="2 3" key="1">
    <citation type="submission" date="2019-11" db="EMBL/GenBank/DDBJ databases">
        <title>Whole genome sequence of Oryza granulata.</title>
        <authorList>
            <person name="Li W."/>
        </authorList>
    </citation>
    <scope>NUCLEOTIDE SEQUENCE [LARGE SCALE GENOMIC DNA]</scope>
    <source>
        <strain evidence="3">cv. Menghai</strain>
        <tissue evidence="2">Leaf</tissue>
    </source>
</reference>
<accession>A0A6G1F2Y7</accession>
<dbReference type="AlphaFoldDB" id="A0A6G1F2Y7"/>
<organism evidence="2 3">
    <name type="scientific">Oryza meyeriana var. granulata</name>
    <dbReference type="NCBI Taxonomy" id="110450"/>
    <lineage>
        <taxon>Eukaryota</taxon>
        <taxon>Viridiplantae</taxon>
        <taxon>Streptophyta</taxon>
        <taxon>Embryophyta</taxon>
        <taxon>Tracheophyta</taxon>
        <taxon>Spermatophyta</taxon>
        <taxon>Magnoliopsida</taxon>
        <taxon>Liliopsida</taxon>
        <taxon>Poales</taxon>
        <taxon>Poaceae</taxon>
        <taxon>BOP clade</taxon>
        <taxon>Oryzoideae</taxon>
        <taxon>Oryzeae</taxon>
        <taxon>Oryzinae</taxon>
        <taxon>Oryza</taxon>
        <taxon>Oryza meyeriana</taxon>
    </lineage>
</organism>
<evidence type="ECO:0000256" key="1">
    <source>
        <dbReference type="SAM" id="MobiDB-lite"/>
    </source>
</evidence>
<name>A0A6G1F2Y7_9ORYZ</name>
<comment type="caution">
    <text evidence="2">The sequence shown here is derived from an EMBL/GenBank/DDBJ whole genome shotgun (WGS) entry which is preliminary data.</text>
</comment>
<keyword evidence="3" id="KW-1185">Reference proteome</keyword>